<dbReference type="InterPro" id="IPR036691">
    <property type="entry name" value="Endo/exonu/phosph_ase_sf"/>
</dbReference>
<dbReference type="PANTHER" id="PTHR42834">
    <property type="entry name" value="ENDONUCLEASE/EXONUCLEASE/PHOSPHATASE FAMILY PROTEIN (AFU_ORTHOLOGUE AFUA_3G09210)"/>
    <property type="match status" value="1"/>
</dbReference>
<evidence type="ECO:0000313" key="4">
    <source>
        <dbReference type="EMBL" id="QSX31391.1"/>
    </source>
</evidence>
<dbReference type="PROSITE" id="PS50093">
    <property type="entry name" value="PKD"/>
    <property type="match status" value="1"/>
</dbReference>
<feature type="signal peptide" evidence="1">
    <location>
        <begin position="1"/>
        <end position="21"/>
    </location>
</feature>
<dbReference type="InterPro" id="IPR036415">
    <property type="entry name" value="Lamin_tail_dom_sf"/>
</dbReference>
<feature type="domain" description="PKD" evidence="2">
    <location>
        <begin position="780"/>
        <end position="867"/>
    </location>
</feature>
<proteinExistence type="predicted"/>
<keyword evidence="1" id="KW-0732">Signal</keyword>
<feature type="domain" description="LTD" evidence="3">
    <location>
        <begin position="15"/>
        <end position="129"/>
    </location>
</feature>
<evidence type="ECO:0000313" key="5">
    <source>
        <dbReference type="Proteomes" id="UP000663281"/>
    </source>
</evidence>
<dbReference type="CDD" id="cd00146">
    <property type="entry name" value="PKD"/>
    <property type="match status" value="1"/>
</dbReference>
<dbReference type="InterPro" id="IPR000601">
    <property type="entry name" value="PKD_dom"/>
</dbReference>
<dbReference type="Proteomes" id="UP000663281">
    <property type="component" value="Chromosome"/>
</dbReference>
<feature type="chain" id="PRO_5036918068" evidence="1">
    <location>
        <begin position="22"/>
        <end position="942"/>
    </location>
</feature>
<dbReference type="RefSeq" id="WP_207325954.1">
    <property type="nucleotide sequence ID" value="NZ_CP071504.1"/>
</dbReference>
<name>A0A974XQF4_9GAMM</name>
<dbReference type="EMBL" id="CP071504">
    <property type="protein sequence ID" value="QSX31391.1"/>
    <property type="molecule type" value="Genomic_DNA"/>
</dbReference>
<evidence type="ECO:0000259" key="3">
    <source>
        <dbReference type="PROSITE" id="PS51841"/>
    </source>
</evidence>
<keyword evidence="4" id="KW-0255">Endonuclease</keyword>
<dbReference type="Gene3D" id="2.60.40.10">
    <property type="entry name" value="Immunoglobulins"/>
    <property type="match status" value="1"/>
</dbReference>
<dbReference type="InterPro" id="IPR035986">
    <property type="entry name" value="PKD_dom_sf"/>
</dbReference>
<dbReference type="PANTHER" id="PTHR42834:SF1">
    <property type="entry name" value="ENDONUCLEASE_EXONUCLEASE_PHOSPHATASE FAMILY PROTEIN (AFU_ORTHOLOGUE AFUA_3G09210)"/>
    <property type="match status" value="1"/>
</dbReference>
<gene>
    <name evidence="4" type="ORF">JYB88_07105</name>
</gene>
<dbReference type="InterPro" id="IPR022409">
    <property type="entry name" value="PKD/Chitinase_dom"/>
</dbReference>
<keyword evidence="4" id="KW-0540">Nuclease</keyword>
<dbReference type="SUPFAM" id="SSF56219">
    <property type="entry name" value="DNase I-like"/>
    <property type="match status" value="1"/>
</dbReference>
<keyword evidence="5" id="KW-1185">Reference proteome</keyword>
<sequence>MRSRASWLALALGSASSLAQAADTLIISEYVEGSGYNKAIELYNPTAAAVDLSQYELKFFFNGSQTAGTTISLEGTLAAGGTYVVADNDASAELLAKAQLLSTAAFFNGDDAIVLLHNGQAVDSLGQVGVDPGTEWGSGELSTADNTLRRKADQLLGDSQIDDAMSFDSWQGFAKDDISDLGLFAAQPPEPENPPAAMQCGSDATAIHALQGNTNTSPLNGQIVEVEAVVTSNQEAGLKGLFLQMADAEADSDPATSEGVFLYTGNAPTGYLAGERIRVKAKVTEYQGLTELTSVAEHKLCADNQALPSAALISLPLANSADLEAFEGMRVTFSQNLVVNEVYNLGRYGEVTLGSQRHFMGTQVAAPGADALAVTAANKLDSILLDDGLTAQNPDPVRYPAPGLSAGNSLRVGDTVTGLNAVMHYGFGVYRLMPVDTVNIVASNPRLSAPELALGGNLKVASFNVLNFFNGDGMGGGFPTARGANTLNEFERQKAKIVSAMVAIDADIFGLMEIENDGYGAESAIAELVASLNAAIGEQRYQFIQPGSNGIGTDAISVGMIYRADHVTPQGAAKILSSANSALDDAGQPLFNDGKNRPMLAQAFSHNDSGEPLVVAVNHFKSKGSDCVAEGDPDLNDGQGNCNLTRSRAAKAVGAFLGSEFADAPVLVIGDLNSYAKEDPLTELANAGLTELFDHLAKENAYSYVFSGESGQLDHALASAALLDKVVDVTEWHINTDEPRILDYNEEFKTQTQLQNLYAPDAFRSSDHDPVVISLLLEAPNQAPVADFSVSVDGGNVSLSSLATDVDGTLVSQVWELGDGAQAQGDSVSHAYAKSGDYQVTLTVTDDDGLSHSLTKMVSVTVQGVAHKPVARIVHFDLWFWDLFVSDSYDEDGVIRKQHWQFNDKRQGGGNFVLRRKDGRANSVILTVTDNDKLSDSTSLSF</sequence>
<dbReference type="KEGG" id="scyp:JYB88_07105"/>
<dbReference type="InterPro" id="IPR013783">
    <property type="entry name" value="Ig-like_fold"/>
</dbReference>
<dbReference type="SUPFAM" id="SSF74853">
    <property type="entry name" value="Lamin A/C globular tail domain"/>
    <property type="match status" value="1"/>
</dbReference>
<dbReference type="FunFam" id="3.60.10.10:FF:000072">
    <property type="entry name" value="Extracellular nuclease"/>
    <property type="match status" value="1"/>
</dbReference>
<dbReference type="SMART" id="SM00089">
    <property type="entry name" value="PKD"/>
    <property type="match status" value="1"/>
</dbReference>
<reference evidence="4 5" key="1">
    <citation type="submission" date="2021-03" db="EMBL/GenBank/DDBJ databases">
        <title>Novel species identification of genus Shewanella.</title>
        <authorList>
            <person name="Liu G."/>
            <person name="Zhang Q."/>
        </authorList>
    </citation>
    <scope>NUCLEOTIDE SEQUENCE [LARGE SCALE GENOMIC DNA]</scope>
    <source>
        <strain evidence="4 5">FJAT-53726</strain>
    </source>
</reference>
<accession>A0A974XQF4</accession>
<dbReference type="InterPro" id="IPR047971">
    <property type="entry name" value="ExeM-like"/>
</dbReference>
<protein>
    <submittedName>
        <fullName evidence="4">ExeM/NucH family extracellular endonuclease</fullName>
    </submittedName>
</protein>
<organism evidence="4 5">
    <name type="scientific">Shewanella cyperi</name>
    <dbReference type="NCBI Taxonomy" id="2814292"/>
    <lineage>
        <taxon>Bacteria</taxon>
        <taxon>Pseudomonadati</taxon>
        <taxon>Pseudomonadota</taxon>
        <taxon>Gammaproteobacteria</taxon>
        <taxon>Alteromonadales</taxon>
        <taxon>Shewanellaceae</taxon>
        <taxon>Shewanella</taxon>
    </lineage>
</organism>
<dbReference type="CDD" id="cd10283">
    <property type="entry name" value="MnuA_DNase1-like"/>
    <property type="match status" value="1"/>
</dbReference>
<keyword evidence="4" id="KW-0378">Hydrolase</keyword>
<dbReference type="GO" id="GO:0004519">
    <property type="term" value="F:endonuclease activity"/>
    <property type="evidence" value="ECO:0007669"/>
    <property type="project" value="UniProtKB-KW"/>
</dbReference>
<dbReference type="NCBIfam" id="NF033681">
    <property type="entry name" value="ExeM_NucH_DNase"/>
    <property type="match status" value="1"/>
</dbReference>
<dbReference type="Pfam" id="PF18911">
    <property type="entry name" value="PKD_4"/>
    <property type="match status" value="1"/>
</dbReference>
<dbReference type="AlphaFoldDB" id="A0A974XQF4"/>
<dbReference type="Pfam" id="PF00932">
    <property type="entry name" value="LTD"/>
    <property type="match status" value="1"/>
</dbReference>
<dbReference type="InterPro" id="IPR001322">
    <property type="entry name" value="Lamin_tail_dom"/>
</dbReference>
<dbReference type="PROSITE" id="PS51841">
    <property type="entry name" value="LTD"/>
    <property type="match status" value="1"/>
</dbReference>
<evidence type="ECO:0000256" key="1">
    <source>
        <dbReference type="SAM" id="SignalP"/>
    </source>
</evidence>
<dbReference type="CDD" id="cd04486">
    <property type="entry name" value="YhcR_OBF_like"/>
    <property type="match status" value="1"/>
</dbReference>
<dbReference type="SUPFAM" id="SSF49299">
    <property type="entry name" value="PKD domain"/>
    <property type="match status" value="1"/>
</dbReference>
<dbReference type="Gene3D" id="3.60.10.10">
    <property type="entry name" value="Endonuclease/exonuclease/phosphatase"/>
    <property type="match status" value="1"/>
</dbReference>
<evidence type="ECO:0000259" key="2">
    <source>
        <dbReference type="PROSITE" id="PS50093"/>
    </source>
</evidence>